<evidence type="ECO:0000313" key="2">
    <source>
        <dbReference type="Proteomes" id="UP000005239"/>
    </source>
</evidence>
<dbReference type="AlphaFoldDB" id="A0A2A6D171"/>
<organism evidence="1 2">
    <name type="scientific">Pristionchus pacificus</name>
    <name type="common">Parasitic nematode worm</name>
    <dbReference type="NCBI Taxonomy" id="54126"/>
    <lineage>
        <taxon>Eukaryota</taxon>
        <taxon>Metazoa</taxon>
        <taxon>Ecdysozoa</taxon>
        <taxon>Nematoda</taxon>
        <taxon>Chromadorea</taxon>
        <taxon>Rhabditida</taxon>
        <taxon>Rhabditina</taxon>
        <taxon>Diplogasteromorpha</taxon>
        <taxon>Diplogasteroidea</taxon>
        <taxon>Neodiplogasteridae</taxon>
        <taxon>Pristionchus</taxon>
    </lineage>
</organism>
<keyword evidence="2" id="KW-1185">Reference proteome</keyword>
<name>A0A2A6D171_PRIPA</name>
<protein>
    <submittedName>
        <fullName evidence="1">Uncharacterized protein</fullName>
    </submittedName>
</protein>
<reference evidence="1" key="2">
    <citation type="submission" date="2022-06" db="UniProtKB">
        <authorList>
            <consortium name="EnsemblMetazoa"/>
        </authorList>
    </citation>
    <scope>IDENTIFICATION</scope>
    <source>
        <strain evidence="1">PS312</strain>
    </source>
</reference>
<reference evidence="2" key="1">
    <citation type="journal article" date="2008" name="Nat. Genet.">
        <title>The Pristionchus pacificus genome provides a unique perspective on nematode lifestyle and parasitism.</title>
        <authorList>
            <person name="Dieterich C."/>
            <person name="Clifton S.W."/>
            <person name="Schuster L.N."/>
            <person name="Chinwalla A."/>
            <person name="Delehaunty K."/>
            <person name="Dinkelacker I."/>
            <person name="Fulton L."/>
            <person name="Fulton R."/>
            <person name="Godfrey J."/>
            <person name="Minx P."/>
            <person name="Mitreva M."/>
            <person name="Roeseler W."/>
            <person name="Tian H."/>
            <person name="Witte H."/>
            <person name="Yang S.P."/>
            <person name="Wilson R.K."/>
            <person name="Sommer R.J."/>
        </authorList>
    </citation>
    <scope>NUCLEOTIDE SEQUENCE [LARGE SCALE GENOMIC DNA]</scope>
    <source>
        <strain evidence="2">PS312</strain>
    </source>
</reference>
<proteinExistence type="predicted"/>
<dbReference type="EnsemblMetazoa" id="PPA46001.1">
    <property type="protein sequence ID" value="PPA46001.1"/>
    <property type="gene ID" value="WBGene00284370"/>
</dbReference>
<accession>A0A2A6D171</accession>
<sequence>MIDSSRHGNEKGECDDEKIDPMKFVRRLHCLLELNAKENAMEFIHYTIIHDVLRAKREKSKNKVHDVIYKIVHAHARTVALRIGFGLHFGILFLRGLIEDQIVKL</sequence>
<accession>A0A8R1ZB63</accession>
<dbReference type="Proteomes" id="UP000005239">
    <property type="component" value="Unassembled WGS sequence"/>
</dbReference>
<gene>
    <name evidence="1" type="primary">WBGene00284370</name>
</gene>
<evidence type="ECO:0000313" key="1">
    <source>
        <dbReference type="EnsemblMetazoa" id="PPA46001.1"/>
    </source>
</evidence>